<proteinExistence type="predicted"/>
<feature type="region of interest" description="Disordered" evidence="1">
    <location>
        <begin position="68"/>
        <end position="90"/>
    </location>
</feature>
<evidence type="ECO:0000313" key="3">
    <source>
        <dbReference type="Proteomes" id="UP000649259"/>
    </source>
</evidence>
<dbReference type="Proteomes" id="UP000649259">
    <property type="component" value="Unassembled WGS sequence"/>
</dbReference>
<feature type="region of interest" description="Disordered" evidence="1">
    <location>
        <begin position="151"/>
        <end position="174"/>
    </location>
</feature>
<organism evidence="2 3">
    <name type="scientific">Streptomyces asoensis</name>
    <dbReference type="NCBI Taxonomy" id="249586"/>
    <lineage>
        <taxon>Bacteria</taxon>
        <taxon>Bacillati</taxon>
        <taxon>Actinomycetota</taxon>
        <taxon>Actinomycetes</taxon>
        <taxon>Kitasatosporales</taxon>
        <taxon>Streptomycetaceae</taxon>
        <taxon>Streptomyces</taxon>
    </lineage>
</organism>
<protein>
    <submittedName>
        <fullName evidence="2">Uncharacterized protein</fullName>
    </submittedName>
</protein>
<name>A0ABQ3S141_9ACTN</name>
<comment type="caution">
    <text evidence="2">The sequence shown here is derived from an EMBL/GenBank/DDBJ whole genome shotgun (WGS) entry which is preliminary data.</text>
</comment>
<gene>
    <name evidence="2" type="ORF">Saso_34760</name>
</gene>
<sequence length="174" mass="17922">MAAAASVTSAPTSPAGDEAEPAGSAEGEVVTPLAEGALAEGALAEGGSTCPGLTEALEEPPDWHPVKARAAAEAMTTAATEPRTPNRFPLPFTRTSLSPFPLMSLFACRMLPPNRTAGGVTPRHRLPTTRTTARMTTQTERTDVQVLPSADLLPIGDDNGPYRPGPVIRPSGGA</sequence>
<dbReference type="EMBL" id="BNEB01000003">
    <property type="protein sequence ID" value="GHI61826.1"/>
    <property type="molecule type" value="Genomic_DNA"/>
</dbReference>
<feature type="compositionally biased region" description="Low complexity" evidence="1">
    <location>
        <begin position="33"/>
        <end position="47"/>
    </location>
</feature>
<evidence type="ECO:0000256" key="1">
    <source>
        <dbReference type="SAM" id="MobiDB-lite"/>
    </source>
</evidence>
<reference evidence="3" key="1">
    <citation type="submission" date="2023-07" db="EMBL/GenBank/DDBJ databases">
        <title>Whole genome shotgun sequence of Streptomyces cacaoi subsp. asoensis NBRC 13813.</title>
        <authorList>
            <person name="Komaki H."/>
            <person name="Tamura T."/>
        </authorList>
    </citation>
    <scope>NUCLEOTIDE SEQUENCE [LARGE SCALE GENOMIC DNA]</scope>
    <source>
        <strain evidence="3">NBRC 13813</strain>
    </source>
</reference>
<keyword evidence="3" id="KW-1185">Reference proteome</keyword>
<feature type="compositionally biased region" description="Low complexity" evidence="1">
    <location>
        <begin position="1"/>
        <end position="15"/>
    </location>
</feature>
<accession>A0ABQ3S141</accession>
<feature type="compositionally biased region" description="Low complexity" evidence="1">
    <location>
        <begin position="68"/>
        <end position="85"/>
    </location>
</feature>
<feature type="region of interest" description="Disordered" evidence="1">
    <location>
        <begin position="1"/>
        <end position="53"/>
    </location>
</feature>
<evidence type="ECO:0000313" key="2">
    <source>
        <dbReference type="EMBL" id="GHI61826.1"/>
    </source>
</evidence>